<evidence type="ECO:0000259" key="6">
    <source>
        <dbReference type="Pfam" id="PF13860"/>
    </source>
</evidence>
<organism evidence="7 8">
    <name type="scientific">Yoonia ponticola</name>
    <dbReference type="NCBI Taxonomy" id="1524255"/>
    <lineage>
        <taxon>Bacteria</taxon>
        <taxon>Pseudomonadati</taxon>
        <taxon>Pseudomonadota</taxon>
        <taxon>Alphaproteobacteria</taxon>
        <taxon>Rhodobacterales</taxon>
        <taxon>Paracoccaceae</taxon>
        <taxon>Yoonia</taxon>
    </lineage>
</organism>
<evidence type="ECO:0000256" key="1">
    <source>
        <dbReference type="ARBA" id="ARBA00010577"/>
    </source>
</evidence>
<keyword evidence="7" id="KW-0969">Cilium</keyword>
<evidence type="ECO:0000256" key="4">
    <source>
        <dbReference type="ARBA" id="ARBA00024746"/>
    </source>
</evidence>
<proteinExistence type="inferred from homology"/>
<keyword evidence="8" id="KW-1185">Reference proteome</keyword>
<protein>
    <recommendedName>
        <fullName evidence="2 5">Basal-body rod modification protein FlgD</fullName>
    </recommendedName>
</protein>
<dbReference type="EMBL" id="JACIJM010000005">
    <property type="protein sequence ID" value="MBB5722300.1"/>
    <property type="molecule type" value="Genomic_DNA"/>
</dbReference>
<keyword evidence="7" id="KW-0282">Flagellum</keyword>
<dbReference type="NCBIfam" id="NF009453">
    <property type="entry name" value="PRK12813.1"/>
    <property type="match status" value="1"/>
</dbReference>
<comment type="similarity">
    <text evidence="1 5">Belongs to the FlgD family.</text>
</comment>
<gene>
    <name evidence="7" type="ORF">FHS72_001926</name>
</gene>
<evidence type="ECO:0000313" key="7">
    <source>
        <dbReference type="EMBL" id="MBB5722300.1"/>
    </source>
</evidence>
<dbReference type="GO" id="GO:0044781">
    <property type="term" value="P:bacterial-type flagellum organization"/>
    <property type="evidence" value="ECO:0007669"/>
    <property type="project" value="UniProtKB-UniRule"/>
</dbReference>
<dbReference type="Pfam" id="PF13860">
    <property type="entry name" value="FlgD_ig"/>
    <property type="match status" value="1"/>
</dbReference>
<dbReference type="Gene3D" id="2.60.40.4070">
    <property type="match status" value="1"/>
</dbReference>
<keyword evidence="3 5" id="KW-1005">Bacterial flagellum biogenesis</keyword>
<comment type="caution">
    <text evidence="7">The sequence shown here is derived from an EMBL/GenBank/DDBJ whole genome shotgun (WGS) entry which is preliminary data.</text>
</comment>
<reference evidence="7 8" key="1">
    <citation type="submission" date="2020-08" db="EMBL/GenBank/DDBJ databases">
        <title>Genomic Encyclopedia of Type Strains, Phase IV (KMG-IV): sequencing the most valuable type-strain genomes for metagenomic binning, comparative biology and taxonomic classification.</title>
        <authorList>
            <person name="Goeker M."/>
        </authorList>
    </citation>
    <scope>NUCLEOTIDE SEQUENCE [LARGE SCALE GENOMIC DNA]</scope>
    <source>
        <strain evidence="7 8">DSM 101064</strain>
    </source>
</reference>
<evidence type="ECO:0000256" key="2">
    <source>
        <dbReference type="ARBA" id="ARBA00016013"/>
    </source>
</evidence>
<evidence type="ECO:0000256" key="3">
    <source>
        <dbReference type="ARBA" id="ARBA00022795"/>
    </source>
</evidence>
<dbReference type="Pfam" id="PF03963">
    <property type="entry name" value="FlgD"/>
    <property type="match status" value="1"/>
</dbReference>
<dbReference type="RefSeq" id="WP_183528462.1">
    <property type="nucleotide sequence ID" value="NZ_JACIJM010000005.1"/>
</dbReference>
<dbReference type="InterPro" id="IPR025965">
    <property type="entry name" value="FlgD/Vpr_Ig-like"/>
</dbReference>
<name>A0A7W9BKW3_9RHOB</name>
<evidence type="ECO:0000256" key="5">
    <source>
        <dbReference type="RuleBase" id="RU362076"/>
    </source>
</evidence>
<dbReference type="AlphaFoldDB" id="A0A7W9BKW3"/>
<accession>A0A7W9BKW3</accession>
<dbReference type="InterPro" id="IPR005648">
    <property type="entry name" value="FlgD"/>
</dbReference>
<evidence type="ECO:0000313" key="8">
    <source>
        <dbReference type="Proteomes" id="UP000535415"/>
    </source>
</evidence>
<feature type="domain" description="FlgD/Vpr Ig-like" evidence="6">
    <location>
        <begin position="107"/>
        <end position="174"/>
    </location>
</feature>
<sequence>MEISTTQVNATTQSSILPTATAGSEISSDFETFLKMLTVQMQNQDPLNPVDSSDYAVQLATFSNVEQQVKTNDLLKELKSQLGLTGIAQMADWVGKQARAVAPAQFDGSPITLLPSPAPTATEIDIVVHDSAGYEVTRFTAPAKSDAIEWAGVTNDGFPFPTGQYTFEVESYDGDTLLATTQAAVYGTVREVQKNADGDTHVVFEGGTVVPASDVSAIREAHS</sequence>
<keyword evidence="7" id="KW-0966">Cell projection</keyword>
<dbReference type="Proteomes" id="UP000535415">
    <property type="component" value="Unassembled WGS sequence"/>
</dbReference>
<comment type="function">
    <text evidence="4 5">Required for flagellar hook formation. May act as a scaffolding protein.</text>
</comment>